<reference evidence="1 2" key="1">
    <citation type="submission" date="2021-03" db="EMBL/GenBank/DDBJ databases">
        <title>Sequencing the genomes of 1000 actinobacteria strains.</title>
        <authorList>
            <person name="Klenk H.-P."/>
        </authorList>
    </citation>
    <scope>NUCLEOTIDE SEQUENCE [LARGE SCALE GENOMIC DNA]</scope>
    <source>
        <strain evidence="1 2">DSM 46670</strain>
    </source>
</reference>
<dbReference type="NCBIfam" id="NF041510">
    <property type="entry name" value="AMED_5909_fam"/>
    <property type="match status" value="1"/>
</dbReference>
<proteinExistence type="predicted"/>
<gene>
    <name evidence="1" type="ORF">JOF56_009676</name>
</gene>
<evidence type="ECO:0000313" key="2">
    <source>
        <dbReference type="Proteomes" id="UP001519332"/>
    </source>
</evidence>
<sequence>MTLSQANSVLPVQPADDAGLDEKRAFYEARAAMYRRVSESDPDHYWEALACAGLEQEKADEFAEEARNPEIPQ</sequence>
<dbReference type="RefSeq" id="WP_209646114.1">
    <property type="nucleotide sequence ID" value="NZ_JAGINW010000001.1"/>
</dbReference>
<keyword evidence="2" id="KW-1185">Reference proteome</keyword>
<dbReference type="Proteomes" id="UP001519332">
    <property type="component" value="Unassembled WGS sequence"/>
</dbReference>
<dbReference type="EMBL" id="JAGINW010000001">
    <property type="protein sequence ID" value="MBP2329291.1"/>
    <property type="molecule type" value="Genomic_DNA"/>
</dbReference>
<organism evidence="1 2">
    <name type="scientific">Kibdelosporangium banguiense</name>
    <dbReference type="NCBI Taxonomy" id="1365924"/>
    <lineage>
        <taxon>Bacteria</taxon>
        <taxon>Bacillati</taxon>
        <taxon>Actinomycetota</taxon>
        <taxon>Actinomycetes</taxon>
        <taxon>Pseudonocardiales</taxon>
        <taxon>Pseudonocardiaceae</taxon>
        <taxon>Kibdelosporangium</taxon>
    </lineage>
</organism>
<protein>
    <submittedName>
        <fullName evidence="1">Uncharacterized protein</fullName>
    </submittedName>
</protein>
<name>A0ABS4TZF0_9PSEU</name>
<comment type="caution">
    <text evidence="1">The sequence shown here is derived from an EMBL/GenBank/DDBJ whole genome shotgun (WGS) entry which is preliminary data.</text>
</comment>
<accession>A0ABS4TZF0</accession>
<evidence type="ECO:0000313" key="1">
    <source>
        <dbReference type="EMBL" id="MBP2329291.1"/>
    </source>
</evidence>
<dbReference type="InterPro" id="IPR048152">
    <property type="entry name" value="AMED_5909-like"/>
</dbReference>